<evidence type="ECO:0000313" key="2">
    <source>
        <dbReference type="Proteomes" id="UP000018144"/>
    </source>
</evidence>
<name>U4KWS3_PYROM</name>
<proteinExistence type="predicted"/>
<reference evidence="1 2" key="1">
    <citation type="journal article" date="2013" name="PLoS Genet.">
        <title>The genome and development-dependent transcriptomes of Pyronema confluens: a window into fungal evolution.</title>
        <authorList>
            <person name="Traeger S."/>
            <person name="Altegoer F."/>
            <person name="Freitag M."/>
            <person name="Gabaldon T."/>
            <person name="Kempken F."/>
            <person name="Kumar A."/>
            <person name="Marcet-Houben M."/>
            <person name="Poggeler S."/>
            <person name="Stajich J.E."/>
            <person name="Nowrousian M."/>
        </authorList>
    </citation>
    <scope>NUCLEOTIDE SEQUENCE [LARGE SCALE GENOMIC DNA]</scope>
    <source>
        <strain evidence="2">CBS 100304</strain>
        <tissue evidence="1">Vegetative mycelium</tissue>
    </source>
</reference>
<protein>
    <submittedName>
        <fullName evidence="1">Uncharacterized protein</fullName>
    </submittedName>
</protein>
<dbReference type="Proteomes" id="UP000018144">
    <property type="component" value="Unassembled WGS sequence"/>
</dbReference>
<gene>
    <name evidence="1" type="ORF">PCON_05569</name>
</gene>
<dbReference type="EMBL" id="HF935278">
    <property type="protein sequence ID" value="CCX05982.1"/>
    <property type="molecule type" value="Genomic_DNA"/>
</dbReference>
<keyword evidence="2" id="KW-1185">Reference proteome</keyword>
<sequence>MPPSITATDYGPYIDNTKRMSYPVSASAPAPDVPRRKEVVRSPGIGWILVAKWFRKWWRKG</sequence>
<evidence type="ECO:0000313" key="1">
    <source>
        <dbReference type="EMBL" id="CCX05982.1"/>
    </source>
</evidence>
<accession>U4KWS3</accession>
<dbReference type="AlphaFoldDB" id="U4KWS3"/>
<organism evidence="1 2">
    <name type="scientific">Pyronema omphalodes (strain CBS 100304)</name>
    <name type="common">Pyronema confluens</name>
    <dbReference type="NCBI Taxonomy" id="1076935"/>
    <lineage>
        <taxon>Eukaryota</taxon>
        <taxon>Fungi</taxon>
        <taxon>Dikarya</taxon>
        <taxon>Ascomycota</taxon>
        <taxon>Pezizomycotina</taxon>
        <taxon>Pezizomycetes</taxon>
        <taxon>Pezizales</taxon>
        <taxon>Pyronemataceae</taxon>
        <taxon>Pyronema</taxon>
    </lineage>
</organism>